<proteinExistence type="predicted"/>
<gene>
    <name evidence="1" type="ORF">F4556_001786</name>
</gene>
<protein>
    <submittedName>
        <fullName evidence="1">Uncharacterized protein</fullName>
    </submittedName>
</protein>
<dbReference type="NCBIfam" id="NF047838">
    <property type="entry name" value="SCO4402_fam"/>
    <property type="match status" value="1"/>
</dbReference>
<evidence type="ECO:0000313" key="1">
    <source>
        <dbReference type="EMBL" id="MBB4946251.1"/>
    </source>
</evidence>
<name>A0A7W7S984_9ACTN</name>
<comment type="caution">
    <text evidence="1">The sequence shown here is derived from an EMBL/GenBank/DDBJ whole genome shotgun (WGS) entry which is preliminary data.</text>
</comment>
<sequence>MTDHGIEFPAYRLHVVPAVLSLANPPWQRDVWLRGEEFEDLDYVVHVLFDDFCDANRPEPWLGKSLRTREEVVLMQQLGAAYSAVQEAVGADAADAVYLAHAGWPAVVTAAGRLAQVMVVNDLNALALLHEEGHRWPPGRDTASHGS</sequence>
<dbReference type="Pfam" id="PF25656">
    <property type="entry name" value="DUF7945"/>
    <property type="match status" value="1"/>
</dbReference>
<reference evidence="1 2" key="1">
    <citation type="submission" date="2020-08" db="EMBL/GenBank/DDBJ databases">
        <title>Sequencing the genomes of 1000 actinobacteria strains.</title>
        <authorList>
            <person name="Klenk H.-P."/>
        </authorList>
    </citation>
    <scope>NUCLEOTIDE SEQUENCE [LARGE SCALE GENOMIC DNA]</scope>
    <source>
        <strain evidence="1 2">DSM 44786</strain>
    </source>
</reference>
<dbReference type="AlphaFoldDB" id="A0A7W7S984"/>
<keyword evidence="2" id="KW-1185">Reference proteome</keyword>
<organism evidence="1 2">
    <name type="scientific">Kitasatospora gansuensis</name>
    <dbReference type="NCBI Taxonomy" id="258050"/>
    <lineage>
        <taxon>Bacteria</taxon>
        <taxon>Bacillati</taxon>
        <taxon>Actinomycetota</taxon>
        <taxon>Actinomycetes</taxon>
        <taxon>Kitasatosporales</taxon>
        <taxon>Streptomycetaceae</taxon>
        <taxon>Kitasatospora</taxon>
    </lineage>
</organism>
<dbReference type="RefSeq" id="WP_184913163.1">
    <property type="nucleotide sequence ID" value="NZ_JACHJR010000001.1"/>
</dbReference>
<dbReference type="Proteomes" id="UP000573327">
    <property type="component" value="Unassembled WGS sequence"/>
</dbReference>
<evidence type="ECO:0000313" key="2">
    <source>
        <dbReference type="Proteomes" id="UP000573327"/>
    </source>
</evidence>
<accession>A0A7W7S984</accession>
<dbReference type="InterPro" id="IPR057705">
    <property type="entry name" value="DUF7945"/>
</dbReference>
<dbReference type="EMBL" id="JACHJR010000001">
    <property type="protein sequence ID" value="MBB4946251.1"/>
    <property type="molecule type" value="Genomic_DNA"/>
</dbReference>